<dbReference type="PANTHER" id="PTHR37423">
    <property type="entry name" value="SOLUBLE LYTIC MUREIN TRANSGLYCOSYLASE-RELATED"/>
    <property type="match status" value="1"/>
</dbReference>
<keyword evidence="4" id="KW-0378">Hydrolase</keyword>
<feature type="chain" id="PRO_5027005799" evidence="2">
    <location>
        <begin position="41"/>
        <end position="227"/>
    </location>
</feature>
<dbReference type="SUPFAM" id="SSF53955">
    <property type="entry name" value="Lysozyme-like"/>
    <property type="match status" value="1"/>
</dbReference>
<organism evidence="4">
    <name type="scientific">uncultured Gemmatimonadaceae bacterium</name>
    <dbReference type="NCBI Taxonomy" id="246130"/>
    <lineage>
        <taxon>Bacteria</taxon>
        <taxon>Pseudomonadati</taxon>
        <taxon>Gemmatimonadota</taxon>
        <taxon>Gemmatimonadia</taxon>
        <taxon>Gemmatimonadales</taxon>
        <taxon>Gemmatimonadaceae</taxon>
        <taxon>environmental samples</taxon>
    </lineage>
</organism>
<dbReference type="Gene3D" id="1.10.530.10">
    <property type="match status" value="1"/>
</dbReference>
<dbReference type="Pfam" id="PF01464">
    <property type="entry name" value="SLT"/>
    <property type="match status" value="1"/>
</dbReference>
<dbReference type="InterPro" id="IPR008258">
    <property type="entry name" value="Transglycosylase_SLT_dom_1"/>
</dbReference>
<dbReference type="PANTHER" id="PTHR37423:SF2">
    <property type="entry name" value="MEMBRANE-BOUND LYTIC MUREIN TRANSGLYCOSYLASE C"/>
    <property type="match status" value="1"/>
</dbReference>
<gene>
    <name evidence="4" type="ORF">AVDCRST_MAG11-996</name>
</gene>
<dbReference type="EC" id="3.2.1.-" evidence="4"/>
<proteinExistence type="inferred from homology"/>
<dbReference type="AlphaFoldDB" id="A0A6J4KE38"/>
<evidence type="ECO:0000259" key="3">
    <source>
        <dbReference type="Pfam" id="PF01464"/>
    </source>
</evidence>
<name>A0A6J4KE38_9BACT</name>
<keyword evidence="2" id="KW-0732">Signal</keyword>
<reference evidence="4" key="1">
    <citation type="submission" date="2020-02" db="EMBL/GenBank/DDBJ databases">
        <authorList>
            <person name="Meier V. D."/>
        </authorList>
    </citation>
    <scope>NUCLEOTIDE SEQUENCE</scope>
    <source>
        <strain evidence="4">AVDCRST_MAG11</strain>
    </source>
</reference>
<evidence type="ECO:0000256" key="1">
    <source>
        <dbReference type="ARBA" id="ARBA00007734"/>
    </source>
</evidence>
<evidence type="ECO:0000313" key="4">
    <source>
        <dbReference type="EMBL" id="CAA9303421.1"/>
    </source>
</evidence>
<sequence>MLYIGQSSYVHMGDRLRRRRRSQRVLVAVGLCVASASAWASTSPAEAHAETARAGANVERLRADLDATRGELDMAQAQLDRWSRIFHYASRYGVSAELATSIFDIARAEGIEPELAFRLVNAESEFNPRATSPVGAVGLTQVMPATARYFDREITREGLYDVRTNLHIGFRYLRTLLREQGGDVKLALLVYNRGPVAVAASQRLGVDPSNGYDRAIMKGYTGRGVAD</sequence>
<accession>A0A6J4KE38</accession>
<dbReference type="EMBL" id="CADCTU010000223">
    <property type="protein sequence ID" value="CAA9303421.1"/>
    <property type="molecule type" value="Genomic_DNA"/>
</dbReference>
<evidence type="ECO:0000256" key="2">
    <source>
        <dbReference type="SAM" id="SignalP"/>
    </source>
</evidence>
<keyword evidence="4" id="KW-0326">Glycosidase</keyword>
<feature type="signal peptide" evidence="2">
    <location>
        <begin position="1"/>
        <end position="40"/>
    </location>
</feature>
<dbReference type="InterPro" id="IPR023346">
    <property type="entry name" value="Lysozyme-like_dom_sf"/>
</dbReference>
<protein>
    <submittedName>
        <fullName evidence="4">GH23</fullName>
        <ecNumber evidence="4">3.2.1.-</ecNumber>
    </submittedName>
</protein>
<feature type="domain" description="Transglycosylase SLT" evidence="3">
    <location>
        <begin position="103"/>
        <end position="201"/>
    </location>
</feature>
<dbReference type="CDD" id="cd00254">
    <property type="entry name" value="LT-like"/>
    <property type="match status" value="1"/>
</dbReference>
<dbReference type="GO" id="GO:0016798">
    <property type="term" value="F:hydrolase activity, acting on glycosyl bonds"/>
    <property type="evidence" value="ECO:0007669"/>
    <property type="project" value="UniProtKB-KW"/>
</dbReference>
<comment type="similarity">
    <text evidence="1">Belongs to the transglycosylase Slt family.</text>
</comment>